<evidence type="ECO:0000259" key="13">
    <source>
        <dbReference type="PROSITE" id="PS51038"/>
    </source>
</evidence>
<dbReference type="SMART" id="SM00297">
    <property type="entry name" value="BROMO"/>
    <property type="match status" value="1"/>
</dbReference>
<evidence type="ECO:0000256" key="1">
    <source>
        <dbReference type="ARBA" id="ARBA00004123"/>
    </source>
</evidence>
<dbReference type="GO" id="GO:0006303">
    <property type="term" value="P:double-strand break repair via nonhomologous end joining"/>
    <property type="evidence" value="ECO:0007669"/>
    <property type="project" value="EnsemblFungi"/>
</dbReference>
<evidence type="ECO:0000256" key="4">
    <source>
        <dbReference type="ARBA" id="ARBA00022853"/>
    </source>
</evidence>
<dbReference type="KEGG" id="kaf:KAFR_0A06240"/>
<comment type="subcellular location">
    <subcellularLocation>
        <location evidence="1">Nucleus</location>
    </subcellularLocation>
</comment>
<dbReference type="STRING" id="1071382.H2ANV9"/>
<dbReference type="PRINTS" id="PR00503">
    <property type="entry name" value="BROMODOMAIN"/>
</dbReference>
<keyword evidence="3" id="KW-0677">Repeat</keyword>
<keyword evidence="7" id="KW-0804">Transcription</keyword>
<dbReference type="GO" id="GO:0016586">
    <property type="term" value="C:RSC-type complex"/>
    <property type="evidence" value="ECO:0007669"/>
    <property type="project" value="EnsemblFungi"/>
</dbReference>
<dbReference type="Proteomes" id="UP000005220">
    <property type="component" value="Chromosome 1"/>
</dbReference>
<keyword evidence="6 10" id="KW-0103">Bromodomain</keyword>
<dbReference type="PROSITE" id="PS50014">
    <property type="entry name" value="BROMODOMAIN_2"/>
    <property type="match status" value="1"/>
</dbReference>
<feature type="domain" description="Bromo" evidence="12">
    <location>
        <begin position="28"/>
        <end position="96"/>
    </location>
</feature>
<dbReference type="OrthoDB" id="1742084at2759"/>
<dbReference type="InParanoid" id="H2ANV9"/>
<feature type="compositionally biased region" description="Low complexity" evidence="11">
    <location>
        <begin position="599"/>
        <end position="610"/>
    </location>
</feature>
<evidence type="ECO:0000313" key="14">
    <source>
        <dbReference type="EMBL" id="CCF56059.1"/>
    </source>
</evidence>
<evidence type="ECO:0000256" key="8">
    <source>
        <dbReference type="ARBA" id="ARBA00023242"/>
    </source>
</evidence>
<dbReference type="PANTHER" id="PTHR16062">
    <property type="entry name" value="SWI/SNF-RELATED"/>
    <property type="match status" value="1"/>
</dbReference>
<sequence length="815" mass="93920">MSSEDLQLLRNRIKDEYNKLFEVKDNVNNYLIHPVFNTLPPKKNYPDYYTIIRNPVSLNTLKKRIPHYIDIMEYVKDVAFLPWNAKTYNAKGSPIYNVANVLEKYLREESIPRLQTYYPQVTYPNLGPLPEEMMPVERKPVIKMTEKPVTLNQSPLQTKITIQEPTMKRTFTPLSSNSVTPQPKPINLSASQHHISSVSNAANIKKTYIRRGRPPIIDLPYVQRIKNVLKNLKKEMDSNGKNLMSIFDKKNLNNPSTDILTMDDIWRKIKTRKYKTFIQFQDDFNLMLLNFKRILPNHDIIDLIEKSFNVLVNYELSRPDKAYIPEGEFRLPLDEIVANNKTYVVGDWVLLKNPNDPSKPVVGQIFRIWSTSDNQKWLNACWYFRPEQTVHRVDRIFYKNEVMKTGQYRDHLIDDIIDKCYVIHFTRFQRGDPVLKDDVTGPLFVCEFRYNENDKVFNKIRTWKACLPEEIRGMEDDSIPVNGRKFFKYPSPIKNLLPPNASINDPIPDVHIGEPNAPPLVGAVYVRPKLTKDDLGEYSTSDECPRYIIRPNDAQEDGVIDYNTGTIIVSQNMTPQPSSAHMPVLHTKTSNVSGTNIPSMRYSSNNRSSSIVKPIKPNDIKARLGSTLSTTKLNQIIVNKEAPTNESLTLLLNDLSSKSNLTHVVVDSPGAYLAPLSIKINEKTVELADHSNQARYFNKEDLNVRKKNKIHEILWFRGSSVDVTERLINLGGEALQVPLNRWTLLANKRELPNLDYEEIEEEGVDSENDDEEDHYSEDSENEDESKNIPGPFVFGPRPSAKFMSYKLGQNKDFSL</sequence>
<feature type="domain" description="BAH" evidence="13">
    <location>
        <begin position="341"/>
        <end position="461"/>
    </location>
</feature>
<dbReference type="GO" id="GO:0006337">
    <property type="term" value="P:nucleosome disassembly"/>
    <property type="evidence" value="ECO:0007669"/>
    <property type="project" value="EnsemblFungi"/>
</dbReference>
<dbReference type="GeneID" id="13886352"/>
<dbReference type="Pfam" id="PF00439">
    <property type="entry name" value="Bromodomain"/>
    <property type="match status" value="1"/>
</dbReference>
<feature type="compositionally biased region" description="Polar residues" evidence="11">
    <location>
        <begin position="589"/>
        <end position="598"/>
    </location>
</feature>
<proteinExistence type="inferred from homology"/>
<dbReference type="InterPro" id="IPR037382">
    <property type="entry name" value="Rsc/polybromo"/>
</dbReference>
<dbReference type="PROSITE" id="PS51038">
    <property type="entry name" value="BAH"/>
    <property type="match status" value="1"/>
</dbReference>
<evidence type="ECO:0000256" key="9">
    <source>
        <dbReference type="ARBA" id="ARBA00061403"/>
    </source>
</evidence>
<dbReference type="SUPFAM" id="SSF47370">
    <property type="entry name" value="Bromodomain"/>
    <property type="match status" value="2"/>
</dbReference>
<evidence type="ECO:0000313" key="15">
    <source>
        <dbReference type="Proteomes" id="UP000005220"/>
    </source>
</evidence>
<name>H2ANV9_KAZAF</name>
<organism evidence="14 15">
    <name type="scientific">Kazachstania africana (strain ATCC 22294 / BCRC 22015 / CBS 2517 / CECT 1963 / NBRC 1671 / NRRL Y-8276)</name>
    <name type="common">Yeast</name>
    <name type="synonym">Kluyveromyces africanus</name>
    <dbReference type="NCBI Taxonomy" id="1071382"/>
    <lineage>
        <taxon>Eukaryota</taxon>
        <taxon>Fungi</taxon>
        <taxon>Dikarya</taxon>
        <taxon>Ascomycota</taxon>
        <taxon>Saccharomycotina</taxon>
        <taxon>Saccharomycetes</taxon>
        <taxon>Saccharomycetales</taxon>
        <taxon>Saccharomycetaceae</taxon>
        <taxon>Kazachstania</taxon>
    </lineage>
</organism>
<dbReference type="CDD" id="cd04717">
    <property type="entry name" value="BAH_polybromo"/>
    <property type="match status" value="1"/>
</dbReference>
<keyword evidence="4" id="KW-0156">Chromatin regulator</keyword>
<dbReference type="RefSeq" id="XP_003955194.1">
    <property type="nucleotide sequence ID" value="XM_003955145.1"/>
</dbReference>
<dbReference type="InterPro" id="IPR018359">
    <property type="entry name" value="Bromodomain_CS"/>
</dbReference>
<dbReference type="GO" id="GO:0003682">
    <property type="term" value="F:chromatin binding"/>
    <property type="evidence" value="ECO:0007669"/>
    <property type="project" value="InterPro"/>
</dbReference>
<dbReference type="HOGENOM" id="CLU_007728_2_0_1"/>
<dbReference type="eggNOG" id="KOG1827">
    <property type="taxonomic scope" value="Eukaryota"/>
</dbReference>
<dbReference type="FunFam" id="2.30.30.490:FF:000016">
    <property type="entry name" value="RSC complex member"/>
    <property type="match status" value="1"/>
</dbReference>
<dbReference type="Gene3D" id="2.30.30.490">
    <property type="match status" value="1"/>
</dbReference>
<comment type="similarity">
    <text evidence="9">Belongs to the RSC1 family.</text>
</comment>
<evidence type="ECO:0008006" key="16">
    <source>
        <dbReference type="Google" id="ProtNLM"/>
    </source>
</evidence>
<keyword evidence="15" id="KW-1185">Reference proteome</keyword>
<protein>
    <recommendedName>
        <fullName evidence="16">BAH domain-containing protein</fullName>
    </recommendedName>
</protein>
<keyword evidence="2" id="KW-0597">Phosphoprotein</keyword>
<dbReference type="Gene3D" id="1.20.920.10">
    <property type="entry name" value="Bromodomain-like"/>
    <property type="match status" value="1"/>
</dbReference>
<evidence type="ECO:0000256" key="11">
    <source>
        <dbReference type="SAM" id="MobiDB-lite"/>
    </source>
</evidence>
<dbReference type="GO" id="GO:0042173">
    <property type="term" value="P:regulation of sporulation resulting in formation of a cellular spore"/>
    <property type="evidence" value="ECO:0007669"/>
    <property type="project" value="EnsemblFungi"/>
</dbReference>
<feature type="compositionally biased region" description="Acidic residues" evidence="11">
    <location>
        <begin position="756"/>
        <end position="783"/>
    </location>
</feature>
<reference evidence="14 15" key="1">
    <citation type="journal article" date="2011" name="Proc. Natl. Acad. Sci. U.S.A.">
        <title>Evolutionary erosion of yeast sex chromosomes by mating-type switching accidents.</title>
        <authorList>
            <person name="Gordon J.L."/>
            <person name="Armisen D."/>
            <person name="Proux-Wera E."/>
            <person name="Oheigeartaigh S.S."/>
            <person name="Byrne K.P."/>
            <person name="Wolfe K.H."/>
        </authorList>
    </citation>
    <scope>NUCLEOTIDE SEQUENCE [LARGE SCALE GENOMIC DNA]</scope>
    <source>
        <strain evidence="15">ATCC 22294 / BCRC 22015 / CBS 2517 / CECT 1963 / NBRC 1671 / NRRL Y-8276</strain>
    </source>
</reference>
<gene>
    <name evidence="14" type="primary">KAFR0A06240</name>
    <name evidence="14" type="ORF">KAFR_0A06240</name>
</gene>
<dbReference type="InterPro" id="IPR001487">
    <property type="entry name" value="Bromodomain"/>
</dbReference>
<dbReference type="Pfam" id="PF01426">
    <property type="entry name" value="BAH"/>
    <property type="match status" value="1"/>
</dbReference>
<evidence type="ECO:0000256" key="3">
    <source>
        <dbReference type="ARBA" id="ARBA00022737"/>
    </source>
</evidence>
<evidence type="ECO:0000256" key="6">
    <source>
        <dbReference type="ARBA" id="ARBA00023117"/>
    </source>
</evidence>
<feature type="region of interest" description="Disordered" evidence="11">
    <location>
        <begin position="756"/>
        <end position="797"/>
    </location>
</feature>
<keyword evidence="8" id="KW-0539">Nucleus</keyword>
<evidence type="ECO:0000256" key="5">
    <source>
        <dbReference type="ARBA" id="ARBA00023015"/>
    </source>
</evidence>
<feature type="region of interest" description="Disordered" evidence="11">
    <location>
        <begin position="589"/>
        <end position="613"/>
    </location>
</feature>
<dbReference type="PROSITE" id="PS00633">
    <property type="entry name" value="BROMODOMAIN_1"/>
    <property type="match status" value="1"/>
</dbReference>
<keyword evidence="5" id="KW-0805">Transcription regulation</keyword>
<dbReference type="InterPro" id="IPR036427">
    <property type="entry name" value="Bromodomain-like_sf"/>
</dbReference>
<accession>H2ANV9</accession>
<evidence type="ECO:0000256" key="7">
    <source>
        <dbReference type="ARBA" id="ARBA00023163"/>
    </source>
</evidence>
<dbReference type="PANTHER" id="PTHR16062:SF21">
    <property type="entry name" value="CHROMATIN STRUCTURE-REMODELING COMPLEX SUBUNIT RSC1-RELATED"/>
    <property type="match status" value="1"/>
</dbReference>
<dbReference type="AlphaFoldDB" id="H2ANV9"/>
<dbReference type="SMART" id="SM00439">
    <property type="entry name" value="BAH"/>
    <property type="match status" value="1"/>
</dbReference>
<dbReference type="InterPro" id="IPR001025">
    <property type="entry name" value="BAH_dom"/>
</dbReference>
<dbReference type="EMBL" id="HE650821">
    <property type="protein sequence ID" value="CCF56059.1"/>
    <property type="molecule type" value="Genomic_DNA"/>
</dbReference>
<dbReference type="InterPro" id="IPR043151">
    <property type="entry name" value="BAH_sf"/>
</dbReference>
<evidence type="ECO:0000259" key="12">
    <source>
        <dbReference type="PROSITE" id="PS50014"/>
    </source>
</evidence>
<evidence type="ECO:0000256" key="10">
    <source>
        <dbReference type="PROSITE-ProRule" id="PRU00035"/>
    </source>
</evidence>
<evidence type="ECO:0000256" key="2">
    <source>
        <dbReference type="ARBA" id="ARBA00022553"/>
    </source>
</evidence>
<dbReference type="GO" id="GO:0006368">
    <property type="term" value="P:transcription elongation by RNA polymerase II"/>
    <property type="evidence" value="ECO:0007669"/>
    <property type="project" value="EnsemblFungi"/>
</dbReference>